<feature type="transmembrane region" description="Helical" evidence="8">
    <location>
        <begin position="12"/>
        <end position="30"/>
    </location>
</feature>
<evidence type="ECO:0000256" key="4">
    <source>
        <dbReference type="ARBA" id="ARBA00022475"/>
    </source>
</evidence>
<dbReference type="GO" id="GO:0005886">
    <property type="term" value="C:plasma membrane"/>
    <property type="evidence" value="ECO:0007669"/>
    <property type="project" value="UniProtKB-SubCell"/>
</dbReference>
<dbReference type="InterPro" id="IPR006037">
    <property type="entry name" value="RCK_C"/>
</dbReference>
<name>A0AAU8HVG1_9FIRM</name>
<organism evidence="10">
    <name type="scientific">Proteinivorax hydrogeniformans</name>
    <dbReference type="NCBI Taxonomy" id="1826727"/>
    <lineage>
        <taxon>Bacteria</taxon>
        <taxon>Bacillati</taxon>
        <taxon>Bacillota</taxon>
        <taxon>Clostridia</taxon>
        <taxon>Eubacteriales</taxon>
        <taxon>Proteinivoracaceae</taxon>
        <taxon>Proteinivorax</taxon>
    </lineage>
</organism>
<dbReference type="Pfam" id="PF02080">
    <property type="entry name" value="TrkA_C"/>
    <property type="match status" value="2"/>
</dbReference>
<dbReference type="InterPro" id="IPR036721">
    <property type="entry name" value="RCK_C_sf"/>
</dbReference>
<dbReference type="NCBIfam" id="TIGR01625">
    <property type="entry name" value="YidE_YbjL_dupl"/>
    <property type="match status" value="2"/>
</dbReference>
<feature type="transmembrane region" description="Helical" evidence="8">
    <location>
        <begin position="481"/>
        <end position="501"/>
    </location>
</feature>
<evidence type="ECO:0000256" key="6">
    <source>
        <dbReference type="ARBA" id="ARBA00022989"/>
    </source>
</evidence>
<keyword evidence="3" id="KW-0813">Transport</keyword>
<feature type="transmembrane region" description="Helical" evidence="8">
    <location>
        <begin position="450"/>
        <end position="469"/>
    </location>
</feature>
<comment type="similarity">
    <text evidence="2">Belongs to the AAE transporter (TC 2.A.81) family.</text>
</comment>
<dbReference type="InterPro" id="IPR006512">
    <property type="entry name" value="YidE_YbjL"/>
</dbReference>
<feature type="transmembrane region" description="Helical" evidence="8">
    <location>
        <begin position="58"/>
        <end position="75"/>
    </location>
</feature>
<reference evidence="10" key="2">
    <citation type="submission" date="2024-06" db="EMBL/GenBank/DDBJ databases">
        <authorList>
            <person name="Petrova K.O."/>
            <person name="Toshchakov S.V."/>
            <person name="Boltjanskaja Y.V."/>
            <person name="Kevbrin V.V."/>
        </authorList>
    </citation>
    <scope>NUCLEOTIDE SEQUENCE</scope>
    <source>
        <strain evidence="10">Z-710</strain>
    </source>
</reference>
<dbReference type="SUPFAM" id="SSF116726">
    <property type="entry name" value="TrkA C-terminal domain-like"/>
    <property type="match status" value="2"/>
</dbReference>
<comment type="subcellular location">
    <subcellularLocation>
        <location evidence="1">Cell membrane</location>
        <topology evidence="1">Multi-pass membrane protein</topology>
    </subcellularLocation>
</comment>
<feature type="transmembrane region" description="Helical" evidence="8">
    <location>
        <begin position="355"/>
        <end position="377"/>
    </location>
</feature>
<protein>
    <submittedName>
        <fullName evidence="10">TrkA C-terminal domain-containing protein</fullName>
    </submittedName>
</protein>
<dbReference type="PROSITE" id="PS51202">
    <property type="entry name" value="RCK_C"/>
    <property type="match status" value="2"/>
</dbReference>
<feature type="transmembrane region" description="Helical" evidence="8">
    <location>
        <begin position="422"/>
        <end position="444"/>
    </location>
</feature>
<evidence type="ECO:0000256" key="5">
    <source>
        <dbReference type="ARBA" id="ARBA00022692"/>
    </source>
</evidence>
<feature type="domain" description="RCK C-terminal" evidence="9">
    <location>
        <begin position="263"/>
        <end position="347"/>
    </location>
</feature>
<feature type="transmembrane region" description="Helical" evidence="8">
    <location>
        <begin position="383"/>
        <end position="401"/>
    </location>
</feature>
<dbReference type="InterPro" id="IPR050144">
    <property type="entry name" value="AAE_transporter"/>
</dbReference>
<accession>A0AAU8HVG1</accession>
<gene>
    <name evidence="10" type="ORF">PRVXH_000672</name>
</gene>
<feature type="domain" description="RCK C-terminal" evidence="9">
    <location>
        <begin position="180"/>
        <end position="259"/>
    </location>
</feature>
<dbReference type="PANTHER" id="PTHR30445">
    <property type="entry name" value="K(+)_H(+) ANTIPORTER SUBUNIT KHTT"/>
    <property type="match status" value="1"/>
</dbReference>
<reference evidence="10" key="1">
    <citation type="journal article" date="2018" name="Antonie Van Leeuwenhoek">
        <title>Proteinivorax hydrogeniformans sp. nov., an anaerobic, haloalkaliphilic bacterium fermenting proteinaceous compounds with high hydrogen production.</title>
        <authorList>
            <person name="Boltyanskaya Y."/>
            <person name="Detkova E."/>
            <person name="Pimenov N."/>
            <person name="Kevbrin V."/>
        </authorList>
    </citation>
    <scope>NUCLEOTIDE SEQUENCE</scope>
    <source>
        <strain evidence="10">Z-710</strain>
    </source>
</reference>
<evidence type="ECO:0000256" key="2">
    <source>
        <dbReference type="ARBA" id="ARBA00009854"/>
    </source>
</evidence>
<keyword evidence="6 8" id="KW-1133">Transmembrane helix</keyword>
<evidence type="ECO:0000259" key="9">
    <source>
        <dbReference type="PROSITE" id="PS51202"/>
    </source>
</evidence>
<dbReference type="PANTHER" id="PTHR30445:SF3">
    <property type="entry name" value="TRANSPORT PROTEIN YIDE-RELATED"/>
    <property type="match status" value="1"/>
</dbReference>
<evidence type="ECO:0000256" key="7">
    <source>
        <dbReference type="ARBA" id="ARBA00023136"/>
    </source>
</evidence>
<feature type="transmembrane region" description="Helical" evidence="8">
    <location>
        <begin position="87"/>
        <end position="110"/>
    </location>
</feature>
<dbReference type="AlphaFoldDB" id="A0AAU8HVG1"/>
<evidence type="ECO:0000313" key="10">
    <source>
        <dbReference type="EMBL" id="XCI29354.1"/>
    </source>
</evidence>
<sequence>MIAIIELLEDPLFLLFLIIVIGTFIGQWSIKGVGLGSSAVLFVAMVFGHFGYEISPVIQSFGLSLFIVTVGLQAGPRFFRMIRTSGVVFAIISVLVIAIAGITTFITATIMDIPPALGIGIMTGALTSTPGLAAALEATGDPTASVGYGIAYPFGVLAVVLFVQLYPKIMKVDLTQELKVKASPIKRSLTPTVMTIEVTKDSLHKRTLKELHLNKGASIVLSRVIRGNRTIVGLSDTVILKGDYLVAVGTKEDLKLLCEKIGKEIPTKLSNHDNITFRRITVESEDFAGKSLRELDLRNEYGTTVTRIERSGFEFNQSPNWRLDQGDILTVVGCETRLNETERFFSRRKLKVTNIHLFSFSLILLMGIVIGVMPIYIPSLGTINLGTAGGPLFAALIIGHFGKIGPIRARFFKPSNQVLGDIGLALFLAGAGTTAGAGVVEVIQQEGVNVLLAGAIITTVPLLGGFILGTKVFKLNIVHCFGALCGGMTSTPGLGALNGLVKSEDPAIVYAAAYPFALIFVAIMSQVLFLFL</sequence>
<feature type="transmembrane region" description="Helical" evidence="8">
    <location>
        <begin position="507"/>
        <end position="531"/>
    </location>
</feature>
<keyword evidence="5 8" id="KW-0812">Transmembrane</keyword>
<evidence type="ECO:0000256" key="1">
    <source>
        <dbReference type="ARBA" id="ARBA00004651"/>
    </source>
</evidence>
<dbReference type="Pfam" id="PF06826">
    <property type="entry name" value="Asp-Al_Ex"/>
    <property type="match status" value="2"/>
</dbReference>
<keyword evidence="7 8" id="KW-0472">Membrane</keyword>
<keyword evidence="4" id="KW-1003">Cell membrane</keyword>
<dbReference type="EMBL" id="CP159485">
    <property type="protein sequence ID" value="XCI29354.1"/>
    <property type="molecule type" value="Genomic_DNA"/>
</dbReference>
<dbReference type="Gene3D" id="3.30.70.1450">
    <property type="entry name" value="Regulator of K+ conductance, C-terminal domain"/>
    <property type="match status" value="2"/>
</dbReference>
<evidence type="ECO:0000256" key="3">
    <source>
        <dbReference type="ARBA" id="ARBA00022448"/>
    </source>
</evidence>
<dbReference type="GO" id="GO:0008324">
    <property type="term" value="F:monoatomic cation transmembrane transporter activity"/>
    <property type="evidence" value="ECO:0007669"/>
    <property type="project" value="InterPro"/>
</dbReference>
<proteinExistence type="inferred from homology"/>
<feature type="transmembrane region" description="Helical" evidence="8">
    <location>
        <begin position="146"/>
        <end position="166"/>
    </location>
</feature>
<evidence type="ECO:0000256" key="8">
    <source>
        <dbReference type="SAM" id="Phobius"/>
    </source>
</evidence>
<dbReference type="RefSeq" id="WP_353893902.1">
    <property type="nucleotide sequence ID" value="NZ_CP159485.1"/>
</dbReference>
<dbReference type="GO" id="GO:0006813">
    <property type="term" value="P:potassium ion transport"/>
    <property type="evidence" value="ECO:0007669"/>
    <property type="project" value="InterPro"/>
</dbReference>